<dbReference type="EMBL" id="KB446567">
    <property type="protein sequence ID" value="EME77214.1"/>
    <property type="molecule type" value="Genomic_DNA"/>
</dbReference>
<keyword evidence="3" id="KW-1185">Reference proteome</keyword>
<dbReference type="RefSeq" id="XP_007932261.1">
    <property type="nucleotide sequence ID" value="XM_007934070.1"/>
</dbReference>
<gene>
    <name evidence="2" type="ORF">MYCFIDRAFT_180087</name>
</gene>
<name>M2ZDP2_PSEFD</name>
<dbReference type="KEGG" id="pfj:MYCFIDRAFT_180087"/>
<evidence type="ECO:0000313" key="3">
    <source>
        <dbReference type="Proteomes" id="UP000016932"/>
    </source>
</evidence>
<feature type="region of interest" description="Disordered" evidence="1">
    <location>
        <begin position="249"/>
        <end position="273"/>
    </location>
</feature>
<dbReference type="VEuPathDB" id="FungiDB:MYCFIDRAFT_180087"/>
<dbReference type="AlphaFoldDB" id="M2ZDP2"/>
<accession>M2ZDP2</accession>
<evidence type="ECO:0000256" key="1">
    <source>
        <dbReference type="SAM" id="MobiDB-lite"/>
    </source>
</evidence>
<dbReference type="GeneID" id="19334299"/>
<proteinExistence type="predicted"/>
<dbReference type="HOGENOM" id="CLU_792561_0_0_1"/>
<evidence type="ECO:0000313" key="2">
    <source>
        <dbReference type="EMBL" id="EME77214.1"/>
    </source>
</evidence>
<protein>
    <submittedName>
        <fullName evidence="2">Uncharacterized protein</fullName>
    </submittedName>
</protein>
<dbReference type="Proteomes" id="UP000016932">
    <property type="component" value="Unassembled WGS sequence"/>
</dbReference>
<reference evidence="2 3" key="1">
    <citation type="journal article" date="2012" name="PLoS Pathog.">
        <title>Diverse lifestyles and strategies of plant pathogenesis encoded in the genomes of eighteen Dothideomycetes fungi.</title>
        <authorList>
            <person name="Ohm R.A."/>
            <person name="Feau N."/>
            <person name="Henrissat B."/>
            <person name="Schoch C.L."/>
            <person name="Horwitz B.A."/>
            <person name="Barry K.W."/>
            <person name="Condon B.J."/>
            <person name="Copeland A.C."/>
            <person name="Dhillon B."/>
            <person name="Glaser F."/>
            <person name="Hesse C.N."/>
            <person name="Kosti I."/>
            <person name="LaButti K."/>
            <person name="Lindquist E.A."/>
            <person name="Lucas S."/>
            <person name="Salamov A.A."/>
            <person name="Bradshaw R.E."/>
            <person name="Ciuffetti L."/>
            <person name="Hamelin R.C."/>
            <person name="Kema G.H.J."/>
            <person name="Lawrence C."/>
            <person name="Scott J.A."/>
            <person name="Spatafora J.W."/>
            <person name="Turgeon B.G."/>
            <person name="de Wit P.J.G.M."/>
            <person name="Zhong S."/>
            <person name="Goodwin S.B."/>
            <person name="Grigoriev I.V."/>
        </authorList>
    </citation>
    <scope>NUCLEOTIDE SEQUENCE [LARGE SCALE GENOMIC DNA]</scope>
    <source>
        <strain evidence="2 3">CIRAD86</strain>
    </source>
</reference>
<sequence length="350" mass="38636">MYAGVEIYVRGVKWLTQPRIFPFRVSSLSQHQTRGATRIAGSRSEGPHMIQVPRSEAPTYSHSCQVCLSITLTTRRDNLLAHGVLFPQDSGYRAAKSRRQNESNRLTSGRRTMMRQEDCIRHLTGVGRRWRSAGHPGRLIAIPGAEDKDQSQPASNYYNSSNKTKAFAVESTLDSGFSVLPGSRSLFDEILTDIPSRSQANKTCKHDDRCDDEQIVIIGSLQQKSVQCLPPYGYDNGPVSSSMNFLERRPTLHGSSNPAPEPGELNDDRTLSDDDRAAGEEDVVGGLNAHVNSCSYHAKLGTHQGPLRRLTNSRGHSKNCRATTSLKNQHDLEGLYEHDQTISASSCSAT</sequence>
<organism evidence="2 3">
    <name type="scientific">Pseudocercospora fijiensis (strain CIRAD86)</name>
    <name type="common">Black leaf streak disease fungus</name>
    <name type="synonym">Mycosphaerella fijiensis</name>
    <dbReference type="NCBI Taxonomy" id="383855"/>
    <lineage>
        <taxon>Eukaryota</taxon>
        <taxon>Fungi</taxon>
        <taxon>Dikarya</taxon>
        <taxon>Ascomycota</taxon>
        <taxon>Pezizomycotina</taxon>
        <taxon>Dothideomycetes</taxon>
        <taxon>Dothideomycetidae</taxon>
        <taxon>Mycosphaerellales</taxon>
        <taxon>Mycosphaerellaceae</taxon>
        <taxon>Pseudocercospora</taxon>
    </lineage>
</organism>